<dbReference type="PRINTS" id="PR00463">
    <property type="entry name" value="EP450I"/>
</dbReference>
<dbReference type="EMBL" id="CAMGYJ010000010">
    <property type="protein sequence ID" value="CAI0553598.1"/>
    <property type="molecule type" value="Genomic_DNA"/>
</dbReference>
<dbReference type="InterPro" id="IPR017972">
    <property type="entry name" value="Cyt_P450_CS"/>
</dbReference>
<keyword evidence="5" id="KW-0812">Transmembrane</keyword>
<organism evidence="17 18">
    <name type="scientific">Linum tenue</name>
    <dbReference type="NCBI Taxonomy" id="586396"/>
    <lineage>
        <taxon>Eukaryota</taxon>
        <taxon>Viridiplantae</taxon>
        <taxon>Streptophyta</taxon>
        <taxon>Embryophyta</taxon>
        <taxon>Tracheophyta</taxon>
        <taxon>Spermatophyta</taxon>
        <taxon>Magnoliopsida</taxon>
        <taxon>eudicotyledons</taxon>
        <taxon>Gunneridae</taxon>
        <taxon>Pentapetalae</taxon>
        <taxon>rosids</taxon>
        <taxon>fabids</taxon>
        <taxon>Malpighiales</taxon>
        <taxon>Linaceae</taxon>
        <taxon>Linum</taxon>
    </lineage>
</organism>
<protein>
    <recommendedName>
        <fullName evidence="14">(+)-abscisic acid 8'-hydroxylase</fullName>
        <ecNumber evidence="14">1.14.14.137</ecNumber>
    </recommendedName>
</protein>
<evidence type="ECO:0000256" key="6">
    <source>
        <dbReference type="ARBA" id="ARBA00022723"/>
    </source>
</evidence>
<dbReference type="Gene3D" id="1.10.630.10">
    <property type="entry name" value="Cytochrome P450"/>
    <property type="match status" value="1"/>
</dbReference>
<keyword evidence="6 15" id="KW-0479">Metal-binding</keyword>
<comment type="cofactor">
    <cofactor evidence="1 15">
        <name>heme</name>
        <dbReference type="ChEBI" id="CHEBI:30413"/>
    </cofactor>
</comment>
<evidence type="ECO:0000256" key="9">
    <source>
        <dbReference type="ARBA" id="ARBA00023004"/>
    </source>
</evidence>
<reference evidence="17" key="1">
    <citation type="submission" date="2022-08" db="EMBL/GenBank/DDBJ databases">
        <authorList>
            <person name="Gutierrez-Valencia J."/>
        </authorList>
    </citation>
    <scope>NUCLEOTIDE SEQUENCE</scope>
</reference>
<evidence type="ECO:0000256" key="2">
    <source>
        <dbReference type="ARBA" id="ARBA00004167"/>
    </source>
</evidence>
<evidence type="ECO:0000256" key="10">
    <source>
        <dbReference type="ARBA" id="ARBA00023033"/>
    </source>
</evidence>
<keyword evidence="11" id="KW-0472">Membrane</keyword>
<dbReference type="PANTHER" id="PTHR24286">
    <property type="entry name" value="CYTOCHROME P450 26"/>
    <property type="match status" value="1"/>
</dbReference>
<evidence type="ECO:0000313" key="18">
    <source>
        <dbReference type="Proteomes" id="UP001154282"/>
    </source>
</evidence>
<evidence type="ECO:0000313" key="17">
    <source>
        <dbReference type="EMBL" id="CAI0553598.1"/>
    </source>
</evidence>
<keyword evidence="4 15" id="KW-0349">Heme</keyword>
<dbReference type="InterPro" id="IPR036396">
    <property type="entry name" value="Cyt_P450_sf"/>
</dbReference>
<proteinExistence type="inferred from homology"/>
<comment type="pathway">
    <text evidence="13">Plant hormone degradation; abscisic acid degradation.</text>
</comment>
<evidence type="ECO:0000256" key="7">
    <source>
        <dbReference type="ARBA" id="ARBA00022989"/>
    </source>
</evidence>
<evidence type="ECO:0000256" key="14">
    <source>
        <dbReference type="ARBA" id="ARBA00066338"/>
    </source>
</evidence>
<dbReference type="InterPro" id="IPR001128">
    <property type="entry name" value="Cyt_P450"/>
</dbReference>
<dbReference type="Proteomes" id="UP001154282">
    <property type="component" value="Unassembled WGS sequence"/>
</dbReference>
<keyword evidence="9 15" id="KW-0408">Iron</keyword>
<sequence length="487" mass="55178">MSMVLASYLLCAIFLLVLLRILRRKFPVYSKPNLPPGSMGWPFLGETLQLYSHHPDSFFATRQARYGEIFKTHILGCPCVMLASPDAIRFVLVAHSSLFKPTYPPSKERLIGPSALFFHQGAYHSQIKKLVQESLSLDVIRHMVPQVDSIAVSALESWSSAGIVSTFHQMKEFTFDVAVSSIFGHLGACHKEKLKRNYFVLDRGYNCFPLNFPGSLYRKSVMAREALSNIIQDIVQQRKEETTMQKRDLLGYMLNFRGGEKGEPLTENQISDNIIGVLFAAQDTTASLLTWILKYLHDNSDVLESVRAEQAAIYRANEEGKQPLTWAQTRKMVVTNRVIMESMRMASIISFTFREAVADVEYKGFLIPKGWKVLPLFRSLHHNPDFFPEPRQFDPSRFQASPRPNTFVPFGKGAHSCPGNELAKLEMLILIHHLVTKFRWKVAGGGAAGESCKNKEVEYRPFPIPHGGLPAKFWKVDRDSHAQADRT</sequence>
<dbReference type="PRINTS" id="PR00385">
    <property type="entry name" value="P450"/>
</dbReference>
<feature type="binding site" description="axial binding residue" evidence="15">
    <location>
        <position position="417"/>
    </location>
    <ligand>
        <name>heme</name>
        <dbReference type="ChEBI" id="CHEBI:30413"/>
    </ligand>
    <ligandPart>
        <name>Fe</name>
        <dbReference type="ChEBI" id="CHEBI:18248"/>
    </ligandPart>
</feature>
<evidence type="ECO:0000256" key="4">
    <source>
        <dbReference type="ARBA" id="ARBA00022617"/>
    </source>
</evidence>
<accession>A0AAV0R7S5</accession>
<evidence type="ECO:0000256" key="16">
    <source>
        <dbReference type="RuleBase" id="RU000461"/>
    </source>
</evidence>
<comment type="caution">
    <text evidence="17">The sequence shown here is derived from an EMBL/GenBank/DDBJ whole genome shotgun (WGS) entry which is preliminary data.</text>
</comment>
<dbReference type="GO" id="GO:0020037">
    <property type="term" value="F:heme binding"/>
    <property type="evidence" value="ECO:0007669"/>
    <property type="project" value="InterPro"/>
</dbReference>
<evidence type="ECO:0000256" key="12">
    <source>
        <dbReference type="ARBA" id="ARBA00050609"/>
    </source>
</evidence>
<comment type="similarity">
    <text evidence="3 16">Belongs to the cytochrome P450 family.</text>
</comment>
<dbReference type="GO" id="GO:0016125">
    <property type="term" value="P:sterol metabolic process"/>
    <property type="evidence" value="ECO:0007669"/>
    <property type="project" value="TreeGrafter"/>
</dbReference>
<keyword evidence="7" id="KW-1133">Transmembrane helix</keyword>
<dbReference type="SUPFAM" id="SSF48264">
    <property type="entry name" value="Cytochrome P450"/>
    <property type="match status" value="1"/>
</dbReference>
<dbReference type="CDD" id="cd11043">
    <property type="entry name" value="CYP90-like"/>
    <property type="match status" value="1"/>
</dbReference>
<dbReference type="PROSITE" id="PS00086">
    <property type="entry name" value="CYTOCHROME_P450"/>
    <property type="match status" value="1"/>
</dbReference>
<dbReference type="AlphaFoldDB" id="A0AAV0R7S5"/>
<dbReference type="FunFam" id="1.10.630.10:FF:000014">
    <property type="entry name" value="Abscisic acid 8"/>
    <property type="match status" value="1"/>
</dbReference>
<name>A0AAV0R7S5_9ROSI</name>
<dbReference type="InterPro" id="IPR002401">
    <property type="entry name" value="Cyt_P450_E_grp-I"/>
</dbReference>
<dbReference type="EC" id="1.14.14.137" evidence="14"/>
<dbReference type="PANTHER" id="PTHR24286:SF357">
    <property type="entry name" value="P450, PUTATIVE-RELATED"/>
    <property type="match status" value="1"/>
</dbReference>
<comment type="subcellular location">
    <subcellularLocation>
        <location evidence="2">Membrane</location>
        <topology evidence="2">Single-pass membrane protein</topology>
    </subcellularLocation>
</comment>
<evidence type="ECO:0000256" key="11">
    <source>
        <dbReference type="ARBA" id="ARBA00023136"/>
    </source>
</evidence>
<evidence type="ECO:0000256" key="13">
    <source>
        <dbReference type="ARBA" id="ARBA00060633"/>
    </source>
</evidence>
<evidence type="ECO:0000256" key="8">
    <source>
        <dbReference type="ARBA" id="ARBA00023002"/>
    </source>
</evidence>
<keyword evidence="8 16" id="KW-0560">Oxidoreductase</keyword>
<evidence type="ECO:0000256" key="5">
    <source>
        <dbReference type="ARBA" id="ARBA00022692"/>
    </source>
</evidence>
<dbReference type="Pfam" id="PF00067">
    <property type="entry name" value="p450"/>
    <property type="match status" value="1"/>
</dbReference>
<gene>
    <name evidence="17" type="ORF">LITE_LOCUS46899</name>
</gene>
<keyword evidence="10 16" id="KW-0503">Monooxygenase</keyword>
<dbReference type="GO" id="GO:0016020">
    <property type="term" value="C:membrane"/>
    <property type="evidence" value="ECO:0007669"/>
    <property type="project" value="UniProtKB-SubCell"/>
</dbReference>
<evidence type="ECO:0000256" key="3">
    <source>
        <dbReference type="ARBA" id="ARBA00010617"/>
    </source>
</evidence>
<dbReference type="GO" id="GO:0005506">
    <property type="term" value="F:iron ion binding"/>
    <property type="evidence" value="ECO:0007669"/>
    <property type="project" value="InterPro"/>
</dbReference>
<evidence type="ECO:0000256" key="1">
    <source>
        <dbReference type="ARBA" id="ARBA00001971"/>
    </source>
</evidence>
<dbReference type="GO" id="GO:0010295">
    <property type="term" value="F:(+)-abscisic acid 8'-hydroxylase activity"/>
    <property type="evidence" value="ECO:0007669"/>
    <property type="project" value="UniProtKB-EC"/>
</dbReference>
<evidence type="ECO:0000256" key="15">
    <source>
        <dbReference type="PIRSR" id="PIRSR602401-1"/>
    </source>
</evidence>
<keyword evidence="18" id="KW-1185">Reference proteome</keyword>
<comment type="catalytic activity">
    <reaction evidence="12">
        <text>2-cis-(+)-abscisate + reduced [NADPH--hemoprotein reductase] + O2 = (+)-8'-hydroxyabscisate + oxidized [NADPH--hemoprotein reductase] + H2O + H(+)</text>
        <dbReference type="Rhea" id="RHEA:12897"/>
        <dbReference type="Rhea" id="RHEA-COMP:11964"/>
        <dbReference type="Rhea" id="RHEA-COMP:11965"/>
        <dbReference type="ChEBI" id="CHEBI:15377"/>
        <dbReference type="ChEBI" id="CHEBI:15378"/>
        <dbReference type="ChEBI" id="CHEBI:15379"/>
        <dbReference type="ChEBI" id="CHEBI:37569"/>
        <dbReference type="ChEBI" id="CHEBI:57618"/>
        <dbReference type="ChEBI" id="CHEBI:58210"/>
        <dbReference type="ChEBI" id="CHEBI:58490"/>
        <dbReference type="EC" id="1.14.14.137"/>
    </reaction>
</comment>